<dbReference type="AlphaFoldDB" id="A0A4Y2BLY8"/>
<accession>A0A4Y2BLY8</accession>
<proteinExistence type="predicted"/>
<dbReference type="Proteomes" id="UP000499080">
    <property type="component" value="Unassembled WGS sequence"/>
</dbReference>
<reference evidence="1 2" key="1">
    <citation type="journal article" date="2019" name="Sci. Rep.">
        <title>Orb-weaving spider Araneus ventricosus genome elucidates the spidroin gene catalogue.</title>
        <authorList>
            <person name="Kono N."/>
            <person name="Nakamura H."/>
            <person name="Ohtoshi R."/>
            <person name="Moran D.A.P."/>
            <person name="Shinohara A."/>
            <person name="Yoshida Y."/>
            <person name="Fujiwara M."/>
            <person name="Mori M."/>
            <person name="Tomita M."/>
            <person name="Arakawa K."/>
        </authorList>
    </citation>
    <scope>NUCLEOTIDE SEQUENCE [LARGE SCALE GENOMIC DNA]</scope>
</reference>
<sequence length="103" mass="11741">MDSRIDAPAKCELRSVISFFQAEGNRATEIPRRMSRVYAENCMSDGVVREWCTKSKDGRTDVYDEEGRRHKFVSTEVLVQRVPGSFWSSLNGTCLITRHIAPT</sequence>
<evidence type="ECO:0000313" key="1">
    <source>
        <dbReference type="EMBL" id="GBL93240.1"/>
    </source>
</evidence>
<evidence type="ECO:0000313" key="2">
    <source>
        <dbReference type="Proteomes" id="UP000499080"/>
    </source>
</evidence>
<comment type="caution">
    <text evidence="1">The sequence shown here is derived from an EMBL/GenBank/DDBJ whole genome shotgun (WGS) entry which is preliminary data.</text>
</comment>
<organism evidence="1 2">
    <name type="scientific">Araneus ventricosus</name>
    <name type="common">Orbweaver spider</name>
    <name type="synonym">Epeira ventricosa</name>
    <dbReference type="NCBI Taxonomy" id="182803"/>
    <lineage>
        <taxon>Eukaryota</taxon>
        <taxon>Metazoa</taxon>
        <taxon>Ecdysozoa</taxon>
        <taxon>Arthropoda</taxon>
        <taxon>Chelicerata</taxon>
        <taxon>Arachnida</taxon>
        <taxon>Araneae</taxon>
        <taxon>Araneomorphae</taxon>
        <taxon>Entelegynae</taxon>
        <taxon>Araneoidea</taxon>
        <taxon>Araneidae</taxon>
        <taxon>Araneus</taxon>
    </lineage>
</organism>
<name>A0A4Y2BLY8_ARAVE</name>
<dbReference type="EMBL" id="BGPR01000092">
    <property type="protein sequence ID" value="GBL93240.1"/>
    <property type="molecule type" value="Genomic_DNA"/>
</dbReference>
<protein>
    <recommendedName>
        <fullName evidence="3">Mos1 transposase HTH domain-containing protein</fullName>
    </recommendedName>
</protein>
<keyword evidence="2" id="KW-1185">Reference proteome</keyword>
<dbReference type="OrthoDB" id="6469635at2759"/>
<evidence type="ECO:0008006" key="3">
    <source>
        <dbReference type="Google" id="ProtNLM"/>
    </source>
</evidence>
<dbReference type="Gene3D" id="1.10.10.1450">
    <property type="match status" value="1"/>
</dbReference>
<gene>
    <name evidence="1" type="ORF">AVEN_42680_1</name>
</gene>